<dbReference type="EMBL" id="WFKK01000001">
    <property type="protein sequence ID" value="KAB7891434.1"/>
    <property type="molecule type" value="Genomic_DNA"/>
</dbReference>
<gene>
    <name evidence="1" type="ORF">GBG19_00935</name>
</gene>
<organism evidence="1 2">
    <name type="scientific">Poseidonibacter ostreae</name>
    <dbReference type="NCBI Taxonomy" id="2654171"/>
    <lineage>
        <taxon>Bacteria</taxon>
        <taxon>Pseudomonadati</taxon>
        <taxon>Campylobacterota</taxon>
        <taxon>Epsilonproteobacteria</taxon>
        <taxon>Campylobacterales</taxon>
        <taxon>Arcobacteraceae</taxon>
        <taxon>Poseidonibacter</taxon>
    </lineage>
</organism>
<proteinExistence type="predicted"/>
<dbReference type="Proteomes" id="UP000472839">
    <property type="component" value="Unassembled WGS sequence"/>
</dbReference>
<name>A0A6L4WZL9_9BACT</name>
<dbReference type="AlphaFoldDB" id="A0A6L4WZL9"/>
<evidence type="ECO:0000313" key="2">
    <source>
        <dbReference type="Proteomes" id="UP000472839"/>
    </source>
</evidence>
<protein>
    <submittedName>
        <fullName evidence="1">Uncharacterized protein</fullName>
    </submittedName>
</protein>
<evidence type="ECO:0000313" key="1">
    <source>
        <dbReference type="EMBL" id="KAB7891434.1"/>
    </source>
</evidence>
<sequence length="199" mass="22933">MFEENREPITEFVERLSHGHKVVVDRNGASSQVHKIFINELIAYYNVSMGLSEEVTREVLNKNISLLKTDYTVKKEVITTYPSFIHKRIGNETAHIPTVRVFALTRDNLEELDNHAEEIMERNENQFNSNAITELLKSASFATAQRWGEGHSLTDEEFEFLSDEVLNTFLTNNSRAEKKDVVKYLIEDAEQEGLARLLK</sequence>
<reference evidence="1 2" key="1">
    <citation type="submission" date="2019-10" db="EMBL/GenBank/DDBJ databases">
        <title>Poseidonibacter ostreae sp. nov., isolated from the gut of the Ostrea denselamellosa.</title>
        <authorList>
            <person name="Choi A."/>
        </authorList>
    </citation>
    <scope>NUCLEOTIDE SEQUENCE [LARGE SCALE GENOMIC DNA]</scope>
    <source>
        <strain evidence="1 2">SJOD-M-33</strain>
    </source>
</reference>
<dbReference type="RefSeq" id="WP_193315809.1">
    <property type="nucleotide sequence ID" value="NZ_WFKK01000001.1"/>
</dbReference>
<comment type="caution">
    <text evidence="1">The sequence shown here is derived from an EMBL/GenBank/DDBJ whole genome shotgun (WGS) entry which is preliminary data.</text>
</comment>
<accession>A0A6L4WZL9</accession>